<dbReference type="EMBL" id="LRBV02000001">
    <property type="status" value="NOT_ANNOTATED_CDS"/>
    <property type="molecule type" value="Genomic_DNA"/>
</dbReference>
<dbReference type="Gramene" id="QL01p004784:mrna">
    <property type="protein sequence ID" value="QL01p004784:mrna:CDS:1"/>
    <property type="gene ID" value="QL01p004784"/>
</dbReference>
<evidence type="ECO:0000313" key="2">
    <source>
        <dbReference type="Proteomes" id="UP000594261"/>
    </source>
</evidence>
<protein>
    <submittedName>
        <fullName evidence="1">Uncharacterized protein</fullName>
    </submittedName>
</protein>
<accession>A0A7N2KKV0</accession>
<dbReference type="AlphaFoldDB" id="A0A7N2KKV0"/>
<proteinExistence type="predicted"/>
<dbReference type="Proteomes" id="UP000594261">
    <property type="component" value="Chromosome 1"/>
</dbReference>
<organism evidence="1 2">
    <name type="scientific">Quercus lobata</name>
    <name type="common">Valley oak</name>
    <dbReference type="NCBI Taxonomy" id="97700"/>
    <lineage>
        <taxon>Eukaryota</taxon>
        <taxon>Viridiplantae</taxon>
        <taxon>Streptophyta</taxon>
        <taxon>Embryophyta</taxon>
        <taxon>Tracheophyta</taxon>
        <taxon>Spermatophyta</taxon>
        <taxon>Magnoliopsida</taxon>
        <taxon>eudicotyledons</taxon>
        <taxon>Gunneridae</taxon>
        <taxon>Pentapetalae</taxon>
        <taxon>rosids</taxon>
        <taxon>fabids</taxon>
        <taxon>Fagales</taxon>
        <taxon>Fagaceae</taxon>
        <taxon>Quercus</taxon>
    </lineage>
</organism>
<dbReference type="EnsemblPlants" id="QL01p004784:mrna">
    <property type="protein sequence ID" value="QL01p004784:mrna:CDS:1"/>
    <property type="gene ID" value="QL01p004784"/>
</dbReference>
<evidence type="ECO:0000313" key="1">
    <source>
        <dbReference type="EnsemblPlants" id="QL01p004784:mrna:CDS:1"/>
    </source>
</evidence>
<dbReference type="InParanoid" id="A0A7N2KKV0"/>
<keyword evidence="2" id="KW-1185">Reference proteome</keyword>
<reference evidence="1" key="2">
    <citation type="submission" date="2021-01" db="UniProtKB">
        <authorList>
            <consortium name="EnsemblPlants"/>
        </authorList>
    </citation>
    <scope>IDENTIFICATION</scope>
</reference>
<sequence>MDCEDIIKIILTPPKVYCPAEDQWLIPLNMAFVIDEIWYLRNQVLNHRAEINIEESFKRVRLKLSEHSALFTKEDASLNLAPPPDKWEAPPHLWIKLN</sequence>
<reference evidence="1 2" key="1">
    <citation type="journal article" date="2016" name="G3 (Bethesda)">
        <title>First Draft Assembly and Annotation of the Genome of a California Endemic Oak Quercus lobata Nee (Fagaceae).</title>
        <authorList>
            <person name="Sork V.L."/>
            <person name="Fitz-Gibbon S.T."/>
            <person name="Puiu D."/>
            <person name="Crepeau M."/>
            <person name="Gugger P.F."/>
            <person name="Sherman R."/>
            <person name="Stevens K."/>
            <person name="Langley C.H."/>
            <person name="Pellegrini M."/>
            <person name="Salzberg S.L."/>
        </authorList>
    </citation>
    <scope>NUCLEOTIDE SEQUENCE [LARGE SCALE GENOMIC DNA]</scope>
    <source>
        <strain evidence="1 2">cv. SW786</strain>
    </source>
</reference>
<name>A0A7N2KKV0_QUELO</name>